<evidence type="ECO:0000256" key="8">
    <source>
        <dbReference type="ARBA" id="ARBA00023288"/>
    </source>
</evidence>
<accession>A0A2S2QSC2</accession>
<gene>
    <name evidence="11" type="primary">WNT-1_0</name>
    <name evidence="11" type="ORF">g.165115</name>
</gene>
<keyword evidence="7" id="KW-1015">Disulfide bond</keyword>
<sequence>MKATVIIRTIVLALVVDEIATVYAKHREGKYKGTHWWGIAKAGEPNNLAPMTPGMMLMDTSSLTLLRNKQRRMIRENPGVLQAISRGVNMALQECQHQFRNRRWNCSTKNFLTGKNLFGKIVDRGIGCQGRRAAARTPCARRARTIAPASVVLPYPSVTVRAGERSHGRRSSRTRTAHIPFNALTHSRHRYGIILLPHGLFIRNALG</sequence>
<dbReference type="GO" id="GO:0060070">
    <property type="term" value="P:canonical Wnt signaling pathway"/>
    <property type="evidence" value="ECO:0007669"/>
    <property type="project" value="TreeGrafter"/>
</dbReference>
<dbReference type="InterPro" id="IPR005817">
    <property type="entry name" value="Wnt"/>
</dbReference>
<dbReference type="GO" id="GO:0005109">
    <property type="term" value="F:frizzled binding"/>
    <property type="evidence" value="ECO:0007669"/>
    <property type="project" value="TreeGrafter"/>
</dbReference>
<evidence type="ECO:0000256" key="7">
    <source>
        <dbReference type="ARBA" id="ARBA00023157"/>
    </source>
</evidence>
<keyword evidence="5" id="KW-0272">Extracellular matrix</keyword>
<evidence type="ECO:0000256" key="4">
    <source>
        <dbReference type="ARBA" id="ARBA00022525"/>
    </source>
</evidence>
<comment type="similarity">
    <text evidence="2 9">Belongs to the Wnt family.</text>
</comment>
<dbReference type="GO" id="GO:0005615">
    <property type="term" value="C:extracellular space"/>
    <property type="evidence" value="ECO:0007669"/>
    <property type="project" value="TreeGrafter"/>
</dbReference>
<keyword evidence="6 9" id="KW-0879">Wnt signaling pathway</keyword>
<comment type="function">
    <text evidence="9">Ligand for members of the frizzled family of seven transmembrane receptors.</text>
</comment>
<dbReference type="GO" id="GO:0030182">
    <property type="term" value="P:neuron differentiation"/>
    <property type="evidence" value="ECO:0007669"/>
    <property type="project" value="TreeGrafter"/>
</dbReference>
<dbReference type="EMBL" id="GGMS01011360">
    <property type="protein sequence ID" value="MBY80563.1"/>
    <property type="molecule type" value="Transcribed_RNA"/>
</dbReference>
<evidence type="ECO:0000256" key="2">
    <source>
        <dbReference type="ARBA" id="ARBA00005683"/>
    </source>
</evidence>
<dbReference type="AlphaFoldDB" id="A0A2S2QSC2"/>
<organism evidence="11">
    <name type="scientific">Sipha flava</name>
    <name type="common">yellow sugarcane aphid</name>
    <dbReference type="NCBI Taxonomy" id="143950"/>
    <lineage>
        <taxon>Eukaryota</taxon>
        <taxon>Metazoa</taxon>
        <taxon>Ecdysozoa</taxon>
        <taxon>Arthropoda</taxon>
        <taxon>Hexapoda</taxon>
        <taxon>Insecta</taxon>
        <taxon>Pterygota</taxon>
        <taxon>Neoptera</taxon>
        <taxon>Paraneoptera</taxon>
        <taxon>Hemiptera</taxon>
        <taxon>Sternorrhyncha</taxon>
        <taxon>Aphidomorpha</taxon>
        <taxon>Aphidoidea</taxon>
        <taxon>Aphididae</taxon>
        <taxon>Sipha</taxon>
    </lineage>
</organism>
<evidence type="ECO:0000313" key="11">
    <source>
        <dbReference type="EMBL" id="MBY80563.1"/>
    </source>
</evidence>
<evidence type="ECO:0000256" key="3">
    <source>
        <dbReference type="ARBA" id="ARBA00022473"/>
    </source>
</evidence>
<keyword evidence="8" id="KW-0449">Lipoprotein</keyword>
<feature type="chain" id="PRO_5015739023" description="Protein Wnt" evidence="10">
    <location>
        <begin position="25"/>
        <end position="207"/>
    </location>
</feature>
<keyword evidence="3 9" id="KW-0217">Developmental protein</keyword>
<protein>
    <recommendedName>
        <fullName evidence="9">Protein Wnt</fullName>
    </recommendedName>
</protein>
<comment type="subcellular location">
    <subcellularLocation>
        <location evidence="1 9">Secreted</location>
        <location evidence="1 9">Extracellular space</location>
        <location evidence="1 9">Extracellular matrix</location>
    </subcellularLocation>
</comment>
<name>A0A2S2QSC2_9HEMI</name>
<proteinExistence type="inferred from homology"/>
<dbReference type="PANTHER" id="PTHR12027:SF91">
    <property type="entry name" value="PROTO-ONCOGENE WNT-1"/>
    <property type="match status" value="1"/>
</dbReference>
<evidence type="ECO:0000256" key="6">
    <source>
        <dbReference type="ARBA" id="ARBA00022687"/>
    </source>
</evidence>
<keyword evidence="10" id="KW-0732">Signal</keyword>
<keyword evidence="4" id="KW-0964">Secreted</keyword>
<dbReference type="Pfam" id="PF00110">
    <property type="entry name" value="wnt"/>
    <property type="match status" value="1"/>
</dbReference>
<dbReference type="GO" id="GO:0045165">
    <property type="term" value="P:cell fate commitment"/>
    <property type="evidence" value="ECO:0007669"/>
    <property type="project" value="TreeGrafter"/>
</dbReference>
<dbReference type="GO" id="GO:0005125">
    <property type="term" value="F:cytokine activity"/>
    <property type="evidence" value="ECO:0007669"/>
    <property type="project" value="TreeGrafter"/>
</dbReference>
<dbReference type="PANTHER" id="PTHR12027">
    <property type="entry name" value="WNT RELATED"/>
    <property type="match status" value="1"/>
</dbReference>
<evidence type="ECO:0000256" key="5">
    <source>
        <dbReference type="ARBA" id="ARBA00022530"/>
    </source>
</evidence>
<evidence type="ECO:0000256" key="10">
    <source>
        <dbReference type="SAM" id="SignalP"/>
    </source>
</evidence>
<feature type="signal peptide" evidence="10">
    <location>
        <begin position="1"/>
        <end position="24"/>
    </location>
</feature>
<reference evidence="11" key="1">
    <citation type="submission" date="2018-04" db="EMBL/GenBank/DDBJ databases">
        <title>Transcriptome assembly of Sipha flava.</title>
        <authorList>
            <person name="Scully E.D."/>
            <person name="Geib S.M."/>
            <person name="Palmer N.A."/>
            <person name="Koch K."/>
            <person name="Bradshaw J."/>
            <person name="Heng-Moss T."/>
            <person name="Sarath G."/>
        </authorList>
    </citation>
    <scope>NUCLEOTIDE SEQUENCE</scope>
</reference>
<dbReference type="OrthoDB" id="5945655at2759"/>
<evidence type="ECO:0000256" key="9">
    <source>
        <dbReference type="RuleBase" id="RU003500"/>
    </source>
</evidence>
<dbReference type="SMART" id="SM00097">
    <property type="entry name" value="WNT1"/>
    <property type="match status" value="1"/>
</dbReference>
<evidence type="ECO:0000256" key="1">
    <source>
        <dbReference type="ARBA" id="ARBA00004498"/>
    </source>
</evidence>